<evidence type="ECO:0000313" key="3">
    <source>
        <dbReference type="Proteomes" id="UP001497516"/>
    </source>
</evidence>
<feature type="region of interest" description="Disordered" evidence="1">
    <location>
        <begin position="106"/>
        <end position="125"/>
    </location>
</feature>
<evidence type="ECO:0000256" key="1">
    <source>
        <dbReference type="SAM" id="MobiDB-lite"/>
    </source>
</evidence>
<protein>
    <submittedName>
        <fullName evidence="2">Uncharacterized protein</fullName>
    </submittedName>
</protein>
<sequence length="125" mass="13748">MSLAPLSIRAPATAACHRRVPNHWPSEANQAMRAPDLILRSGGRAKHWIGFWFSTMAEVTAAEVTAADDRVSGTGAGAEAVGGGREGDAYIAGSPPVAFLPIEREEKERGRRRREEIREKVWRRE</sequence>
<accession>A0AAV2DTI3</accession>
<reference evidence="2 3" key="1">
    <citation type="submission" date="2024-04" db="EMBL/GenBank/DDBJ databases">
        <authorList>
            <person name="Fracassetti M."/>
        </authorList>
    </citation>
    <scope>NUCLEOTIDE SEQUENCE [LARGE SCALE GENOMIC DNA]</scope>
</reference>
<gene>
    <name evidence="2" type="ORF">LTRI10_LOCUS18428</name>
</gene>
<organism evidence="2 3">
    <name type="scientific">Linum trigynum</name>
    <dbReference type="NCBI Taxonomy" id="586398"/>
    <lineage>
        <taxon>Eukaryota</taxon>
        <taxon>Viridiplantae</taxon>
        <taxon>Streptophyta</taxon>
        <taxon>Embryophyta</taxon>
        <taxon>Tracheophyta</taxon>
        <taxon>Spermatophyta</taxon>
        <taxon>Magnoliopsida</taxon>
        <taxon>eudicotyledons</taxon>
        <taxon>Gunneridae</taxon>
        <taxon>Pentapetalae</taxon>
        <taxon>rosids</taxon>
        <taxon>fabids</taxon>
        <taxon>Malpighiales</taxon>
        <taxon>Linaceae</taxon>
        <taxon>Linum</taxon>
    </lineage>
</organism>
<dbReference type="AlphaFoldDB" id="A0AAV2DTI3"/>
<evidence type="ECO:0000313" key="2">
    <source>
        <dbReference type="EMBL" id="CAL1376718.1"/>
    </source>
</evidence>
<proteinExistence type="predicted"/>
<dbReference type="Proteomes" id="UP001497516">
    <property type="component" value="Chromosome 3"/>
</dbReference>
<name>A0AAV2DTI3_9ROSI</name>
<keyword evidence="3" id="KW-1185">Reference proteome</keyword>
<dbReference type="EMBL" id="OZ034816">
    <property type="protein sequence ID" value="CAL1376718.1"/>
    <property type="molecule type" value="Genomic_DNA"/>
</dbReference>